<feature type="chain" id="PRO_5042859492" description="Secreted protein" evidence="1">
    <location>
        <begin position="20"/>
        <end position="71"/>
    </location>
</feature>
<evidence type="ECO:0008006" key="4">
    <source>
        <dbReference type="Google" id="ProtNLM"/>
    </source>
</evidence>
<organism evidence="2 3">
    <name type="scientific">Podospora fimiseda</name>
    <dbReference type="NCBI Taxonomy" id="252190"/>
    <lineage>
        <taxon>Eukaryota</taxon>
        <taxon>Fungi</taxon>
        <taxon>Dikarya</taxon>
        <taxon>Ascomycota</taxon>
        <taxon>Pezizomycotina</taxon>
        <taxon>Sordariomycetes</taxon>
        <taxon>Sordariomycetidae</taxon>
        <taxon>Sordariales</taxon>
        <taxon>Podosporaceae</taxon>
        <taxon>Podospora</taxon>
    </lineage>
</organism>
<feature type="signal peptide" evidence="1">
    <location>
        <begin position="1"/>
        <end position="19"/>
    </location>
</feature>
<reference evidence="2" key="2">
    <citation type="submission" date="2023-05" db="EMBL/GenBank/DDBJ databases">
        <authorList>
            <consortium name="Lawrence Berkeley National Laboratory"/>
            <person name="Steindorff A."/>
            <person name="Hensen N."/>
            <person name="Bonometti L."/>
            <person name="Westerberg I."/>
            <person name="Brannstrom I.O."/>
            <person name="Guillou S."/>
            <person name="Cros-Aarteil S."/>
            <person name="Calhoun S."/>
            <person name="Haridas S."/>
            <person name="Kuo A."/>
            <person name="Mondo S."/>
            <person name="Pangilinan J."/>
            <person name="Riley R."/>
            <person name="Labutti K."/>
            <person name="Andreopoulos B."/>
            <person name="Lipzen A."/>
            <person name="Chen C."/>
            <person name="Yanf M."/>
            <person name="Daum C."/>
            <person name="Ng V."/>
            <person name="Clum A."/>
            <person name="Ohm R."/>
            <person name="Martin F."/>
            <person name="Silar P."/>
            <person name="Natvig D."/>
            <person name="Lalanne C."/>
            <person name="Gautier V."/>
            <person name="Ament-Velasquez S.L."/>
            <person name="Kruys A."/>
            <person name="Hutchinson M.I."/>
            <person name="Powell A.J."/>
            <person name="Barry K."/>
            <person name="Miller A.N."/>
            <person name="Grigoriev I.V."/>
            <person name="Debuchy R."/>
            <person name="Gladieux P."/>
            <person name="Thoren M.H."/>
            <person name="Johannesson H."/>
        </authorList>
    </citation>
    <scope>NUCLEOTIDE SEQUENCE</scope>
    <source>
        <strain evidence="2">CBS 990.96</strain>
    </source>
</reference>
<protein>
    <recommendedName>
        <fullName evidence="4">Secreted protein</fullName>
    </recommendedName>
</protein>
<name>A0AAN7BW06_9PEZI</name>
<gene>
    <name evidence="2" type="ORF">QBC38DRAFT_469182</name>
</gene>
<keyword evidence="1" id="KW-0732">Signal</keyword>
<evidence type="ECO:0000313" key="3">
    <source>
        <dbReference type="Proteomes" id="UP001301958"/>
    </source>
</evidence>
<dbReference type="Proteomes" id="UP001301958">
    <property type="component" value="Unassembled WGS sequence"/>
</dbReference>
<proteinExistence type="predicted"/>
<dbReference type="AlphaFoldDB" id="A0AAN7BW06"/>
<evidence type="ECO:0000313" key="2">
    <source>
        <dbReference type="EMBL" id="KAK4230595.1"/>
    </source>
</evidence>
<reference evidence="2" key="1">
    <citation type="journal article" date="2023" name="Mol. Phylogenet. Evol.">
        <title>Genome-scale phylogeny and comparative genomics of the fungal order Sordariales.</title>
        <authorList>
            <person name="Hensen N."/>
            <person name="Bonometti L."/>
            <person name="Westerberg I."/>
            <person name="Brannstrom I.O."/>
            <person name="Guillou S."/>
            <person name="Cros-Aarteil S."/>
            <person name="Calhoun S."/>
            <person name="Haridas S."/>
            <person name="Kuo A."/>
            <person name="Mondo S."/>
            <person name="Pangilinan J."/>
            <person name="Riley R."/>
            <person name="LaButti K."/>
            <person name="Andreopoulos B."/>
            <person name="Lipzen A."/>
            <person name="Chen C."/>
            <person name="Yan M."/>
            <person name="Daum C."/>
            <person name="Ng V."/>
            <person name="Clum A."/>
            <person name="Steindorff A."/>
            <person name="Ohm R.A."/>
            <person name="Martin F."/>
            <person name="Silar P."/>
            <person name="Natvig D.O."/>
            <person name="Lalanne C."/>
            <person name="Gautier V."/>
            <person name="Ament-Velasquez S.L."/>
            <person name="Kruys A."/>
            <person name="Hutchinson M.I."/>
            <person name="Powell A.J."/>
            <person name="Barry K."/>
            <person name="Miller A.N."/>
            <person name="Grigoriev I.V."/>
            <person name="Debuchy R."/>
            <person name="Gladieux P."/>
            <person name="Hiltunen Thoren M."/>
            <person name="Johannesson H."/>
        </authorList>
    </citation>
    <scope>NUCLEOTIDE SEQUENCE</scope>
    <source>
        <strain evidence="2">CBS 990.96</strain>
    </source>
</reference>
<comment type="caution">
    <text evidence="2">The sequence shown here is derived from an EMBL/GenBank/DDBJ whole genome shotgun (WGS) entry which is preliminary data.</text>
</comment>
<keyword evidence="3" id="KW-1185">Reference proteome</keyword>
<dbReference type="EMBL" id="MU865298">
    <property type="protein sequence ID" value="KAK4230595.1"/>
    <property type="molecule type" value="Genomic_DNA"/>
</dbReference>
<evidence type="ECO:0000256" key="1">
    <source>
        <dbReference type="SAM" id="SignalP"/>
    </source>
</evidence>
<sequence>MFRPFWPAVFMGIVSGTQSLVHASLFRGSAGRMPAAHSLSISPPFPTTDRFPCLPKFLAGKWLNGVVIKLI</sequence>
<accession>A0AAN7BW06</accession>